<dbReference type="Proteomes" id="UP000037122">
    <property type="component" value="Unassembled WGS sequence"/>
</dbReference>
<sequence>MKPILLWAKSSKDKMSGGDTEAIAKPPVNECLVALDDFRKTFIKRGSSLARWGIFPDSAAR</sequence>
<dbReference type="VEuPathDB" id="FungiDB:QG37_00500"/>
<dbReference type="EMBL" id="LGST01000004">
    <property type="protein sequence ID" value="KNE02250.1"/>
    <property type="molecule type" value="Genomic_DNA"/>
</dbReference>
<organism evidence="1 2">
    <name type="scientific">Candidozyma auris</name>
    <name type="common">Yeast</name>
    <name type="synonym">Candida auris</name>
    <dbReference type="NCBI Taxonomy" id="498019"/>
    <lineage>
        <taxon>Eukaryota</taxon>
        <taxon>Fungi</taxon>
        <taxon>Dikarya</taxon>
        <taxon>Ascomycota</taxon>
        <taxon>Saccharomycotina</taxon>
        <taxon>Pichiomycetes</taxon>
        <taxon>Metschnikowiaceae</taxon>
        <taxon>Candidozyma</taxon>
    </lineage>
</organism>
<comment type="caution">
    <text evidence="1">The sequence shown here is derived from an EMBL/GenBank/DDBJ whole genome shotgun (WGS) entry which is preliminary data.</text>
</comment>
<evidence type="ECO:0000313" key="2">
    <source>
        <dbReference type="Proteomes" id="UP000037122"/>
    </source>
</evidence>
<accession>A0A0L0P7N5</accession>
<name>A0A0L0P7N5_CANAR</name>
<dbReference type="AlphaFoldDB" id="A0A0L0P7N5"/>
<reference evidence="2" key="1">
    <citation type="journal article" date="2015" name="BMC Genomics">
        <title>Draft genome of a commonly misdiagnosed multidrug resistant pathogen Candida auris.</title>
        <authorList>
            <person name="Chatterjee S."/>
            <person name="Alampalli S.V."/>
            <person name="Nageshan R.K."/>
            <person name="Chettiar S.T."/>
            <person name="Joshi S."/>
            <person name="Tatu U.S."/>
        </authorList>
    </citation>
    <scope>NUCLEOTIDE SEQUENCE [LARGE SCALE GENOMIC DNA]</scope>
    <source>
        <strain evidence="2">6684</strain>
    </source>
</reference>
<proteinExistence type="predicted"/>
<gene>
    <name evidence="1" type="ORF">QG37_00500</name>
</gene>
<evidence type="ECO:0000313" key="1">
    <source>
        <dbReference type="EMBL" id="KNE02250.1"/>
    </source>
</evidence>
<protein>
    <submittedName>
        <fullName evidence="1">Uncharacterized protein</fullName>
    </submittedName>
</protein>